<organism evidence="2 3">
    <name type="scientific">Polynucleobacter brandtiae</name>
    <dbReference type="NCBI Taxonomy" id="1938816"/>
    <lineage>
        <taxon>Bacteria</taxon>
        <taxon>Pseudomonadati</taxon>
        <taxon>Pseudomonadota</taxon>
        <taxon>Betaproteobacteria</taxon>
        <taxon>Burkholderiales</taxon>
        <taxon>Burkholderiaceae</taxon>
        <taxon>Polynucleobacter</taxon>
    </lineage>
</organism>
<protein>
    <recommendedName>
        <fullName evidence="4">Lipoprotein</fullName>
    </recommendedName>
</protein>
<feature type="chain" id="PRO_5014708687" description="Lipoprotein" evidence="1">
    <location>
        <begin position="19"/>
        <end position="86"/>
    </location>
</feature>
<keyword evidence="1" id="KW-0732">Signal</keyword>
<dbReference type="EMBL" id="PGTX01000001">
    <property type="protein sequence ID" value="PJI83076.1"/>
    <property type="molecule type" value="Genomic_DNA"/>
</dbReference>
<sequence>MKILLISILATLSLTACGNDDIYTLYRTGVGLPELRIHIATFDSDDSRDAKFKTYNQDNCQIAAQLFQSQPNVSTKYWCEKGAYKK</sequence>
<reference evidence="2 3" key="1">
    <citation type="submission" date="2017-11" db="EMBL/GenBank/DDBJ databases">
        <title>Genomic Encyclopedia of Type Strains, Phase III (KMG-III): the genomes of soil and plant-associated and newly described type strains.</title>
        <authorList>
            <person name="Whitman W."/>
        </authorList>
    </citation>
    <scope>NUCLEOTIDE SEQUENCE [LARGE SCALE GENOMIC DNA]</scope>
    <source>
        <strain evidence="2 3">UB-Domo-W1</strain>
    </source>
</reference>
<evidence type="ECO:0008006" key="4">
    <source>
        <dbReference type="Google" id="ProtNLM"/>
    </source>
</evidence>
<keyword evidence="3" id="KW-1185">Reference proteome</keyword>
<evidence type="ECO:0000256" key="1">
    <source>
        <dbReference type="SAM" id="SignalP"/>
    </source>
</evidence>
<evidence type="ECO:0000313" key="3">
    <source>
        <dbReference type="Proteomes" id="UP000229366"/>
    </source>
</evidence>
<evidence type="ECO:0000313" key="2">
    <source>
        <dbReference type="EMBL" id="PJI83076.1"/>
    </source>
</evidence>
<name>A0A2M8VYY8_9BURK</name>
<dbReference type="Proteomes" id="UP000229366">
    <property type="component" value="Unassembled WGS sequence"/>
</dbReference>
<gene>
    <name evidence="2" type="ORF">B0G85_0467</name>
</gene>
<dbReference type="PROSITE" id="PS51257">
    <property type="entry name" value="PROKAR_LIPOPROTEIN"/>
    <property type="match status" value="1"/>
</dbReference>
<accession>A0A2M8VYY8</accession>
<comment type="caution">
    <text evidence="2">The sequence shown here is derived from an EMBL/GenBank/DDBJ whole genome shotgun (WGS) entry which is preliminary data.</text>
</comment>
<proteinExistence type="predicted"/>
<feature type="signal peptide" evidence="1">
    <location>
        <begin position="1"/>
        <end position="18"/>
    </location>
</feature>
<dbReference type="AlphaFoldDB" id="A0A2M8VYY8"/>